<dbReference type="InterPro" id="IPR019216">
    <property type="entry name" value="DUF2116_treble_clef"/>
</dbReference>
<accession>M5Q2F1</accession>
<dbReference type="Pfam" id="PF09889">
    <property type="entry name" value="DUF2116"/>
    <property type="match status" value="1"/>
</dbReference>
<keyword evidence="1" id="KW-0472">Membrane</keyword>
<dbReference type="EMBL" id="AOSV01000005">
    <property type="protein sequence ID" value="EMG38396.1"/>
    <property type="molecule type" value="Genomic_DNA"/>
</dbReference>
<dbReference type="AlphaFoldDB" id="M5Q2F1"/>
<evidence type="ECO:0000313" key="2">
    <source>
        <dbReference type="EMBL" id="EMG38396.1"/>
    </source>
</evidence>
<organism evidence="2 3">
    <name type="scientific">Desulfocurvibacter africanus PCS</name>
    <dbReference type="NCBI Taxonomy" id="1262666"/>
    <lineage>
        <taxon>Bacteria</taxon>
        <taxon>Pseudomonadati</taxon>
        <taxon>Thermodesulfobacteriota</taxon>
        <taxon>Desulfovibrionia</taxon>
        <taxon>Desulfovibrionales</taxon>
        <taxon>Desulfovibrionaceae</taxon>
        <taxon>Desulfocurvibacter</taxon>
    </lineage>
</organism>
<dbReference type="PATRIC" id="fig|1262666.3.peg.908"/>
<name>M5Q2F1_DESAF</name>
<feature type="transmembrane region" description="Helical" evidence="1">
    <location>
        <begin position="37"/>
        <end position="58"/>
    </location>
</feature>
<proteinExistence type="predicted"/>
<dbReference type="Proteomes" id="UP000011922">
    <property type="component" value="Unassembled WGS sequence"/>
</dbReference>
<keyword evidence="1" id="KW-0812">Transmembrane</keyword>
<sequence>MNDILTTCPKCGNPIEVSRHYCKECQKLMKKRREVPWLTRTLLWLTFIALSVVLFLTVENTLWVQKIMRSISW</sequence>
<reference evidence="2 3" key="1">
    <citation type="journal article" date="2013" name="Genome Announc.">
        <title>Draft Genome Sequence for Desulfovibrio africanus Strain PCS.</title>
        <authorList>
            <person name="Brown S.D."/>
            <person name="Utturkar S.M."/>
            <person name="Arkin A.P."/>
            <person name="Deutschbauer A.M."/>
            <person name="Elias D.A."/>
            <person name="Hazen T.C."/>
            <person name="Chakraborty R."/>
        </authorList>
    </citation>
    <scope>NUCLEOTIDE SEQUENCE [LARGE SCALE GENOMIC DNA]</scope>
    <source>
        <strain evidence="2 3">PCS</strain>
    </source>
</reference>
<gene>
    <name evidence="2" type="ORF">PCS_00899</name>
</gene>
<evidence type="ECO:0000256" key="1">
    <source>
        <dbReference type="SAM" id="Phobius"/>
    </source>
</evidence>
<comment type="caution">
    <text evidence="2">The sequence shown here is derived from an EMBL/GenBank/DDBJ whole genome shotgun (WGS) entry which is preliminary data.</text>
</comment>
<dbReference type="OrthoDB" id="9797643at2"/>
<dbReference type="RefSeq" id="WP_005984401.1">
    <property type="nucleotide sequence ID" value="NZ_AOSV01000005.1"/>
</dbReference>
<protein>
    <submittedName>
        <fullName evidence="2">Formamidopyrimidine-DNA glycosylase</fullName>
    </submittedName>
</protein>
<keyword evidence="1" id="KW-1133">Transmembrane helix</keyword>
<evidence type="ECO:0000313" key="3">
    <source>
        <dbReference type="Proteomes" id="UP000011922"/>
    </source>
</evidence>